<organism evidence="2 3">
    <name type="scientific">Cucumis melo var. makuwa</name>
    <name type="common">Oriental melon</name>
    <dbReference type="NCBI Taxonomy" id="1194695"/>
    <lineage>
        <taxon>Eukaryota</taxon>
        <taxon>Viridiplantae</taxon>
        <taxon>Streptophyta</taxon>
        <taxon>Embryophyta</taxon>
        <taxon>Tracheophyta</taxon>
        <taxon>Spermatophyta</taxon>
        <taxon>Magnoliopsida</taxon>
        <taxon>eudicotyledons</taxon>
        <taxon>Gunneridae</taxon>
        <taxon>Pentapetalae</taxon>
        <taxon>rosids</taxon>
        <taxon>fabids</taxon>
        <taxon>Cucurbitales</taxon>
        <taxon>Cucurbitaceae</taxon>
        <taxon>Benincaseae</taxon>
        <taxon>Cucumis</taxon>
    </lineage>
</organism>
<feature type="domain" description="GAG-pre-integrase" evidence="1">
    <location>
        <begin position="13"/>
        <end position="60"/>
    </location>
</feature>
<gene>
    <name evidence="2" type="ORF">E5676_scaffold811G00750</name>
</gene>
<sequence>MMEECLCFIRTSTTVACSEVVSPFDVHCRLDHPSLSVLRKLCPQFHNLSLANCDSCQFAKFHHLSSSPRVDKWANSPFELVHFDIWDVTLFEDKPFTTPLLSTSQGEEDDDLFLYTLMSPTPFLNLSPPIDPEPSDELPIALVNVLALIVLHLVWRSAMIEEVNALDDNGTWDLVSLLAACRKEDYWNNIGGLTLLLPSKLTLSSRWKSGYLSTISAYCSQDVLFKQNSHPTAVQLAARQYVLPPTSSIEKHGKQGGSVLPREFQLIRHRSNPLQNFIRIEILGRKFFIPLPPQGQLAVWSYF</sequence>
<evidence type="ECO:0000313" key="3">
    <source>
        <dbReference type="Proteomes" id="UP000321947"/>
    </source>
</evidence>
<comment type="caution">
    <text evidence="2">The sequence shown here is derived from an EMBL/GenBank/DDBJ whole genome shotgun (WGS) entry which is preliminary data.</text>
</comment>
<dbReference type="Pfam" id="PF13976">
    <property type="entry name" value="gag_pre-integrs"/>
    <property type="match status" value="1"/>
</dbReference>
<accession>A0A5D3D8I2</accession>
<dbReference type="AlphaFoldDB" id="A0A5D3D8I2"/>
<dbReference type="InterPro" id="IPR025724">
    <property type="entry name" value="GAG-pre-integrase_dom"/>
</dbReference>
<dbReference type="Proteomes" id="UP000321947">
    <property type="component" value="Unassembled WGS sequence"/>
</dbReference>
<protein>
    <submittedName>
        <fullName evidence="2">Putative Polyprotein</fullName>
    </submittedName>
</protein>
<proteinExistence type="predicted"/>
<evidence type="ECO:0000259" key="1">
    <source>
        <dbReference type="Pfam" id="PF13976"/>
    </source>
</evidence>
<evidence type="ECO:0000313" key="2">
    <source>
        <dbReference type="EMBL" id="TYK19862.1"/>
    </source>
</evidence>
<dbReference type="EMBL" id="SSTD01006490">
    <property type="protein sequence ID" value="TYK19862.1"/>
    <property type="molecule type" value="Genomic_DNA"/>
</dbReference>
<name>A0A5D3D8I2_CUCMM</name>
<reference evidence="2 3" key="1">
    <citation type="submission" date="2019-08" db="EMBL/GenBank/DDBJ databases">
        <title>Draft genome sequences of two oriental melons (Cucumis melo L. var makuwa).</title>
        <authorList>
            <person name="Kwon S.-Y."/>
        </authorList>
    </citation>
    <scope>NUCLEOTIDE SEQUENCE [LARGE SCALE GENOMIC DNA]</scope>
    <source>
        <strain evidence="3">cv. Chang Bougi</strain>
        <tissue evidence="2">Leaf</tissue>
    </source>
</reference>